<dbReference type="EMBL" id="FNAP01000016">
    <property type="protein sequence ID" value="SDE92260.1"/>
    <property type="molecule type" value="Genomic_DNA"/>
</dbReference>
<proteinExistence type="inferred from homology"/>
<dbReference type="SUPFAM" id="SSF69786">
    <property type="entry name" value="YggU-like"/>
    <property type="match status" value="1"/>
</dbReference>
<dbReference type="Pfam" id="PF02594">
    <property type="entry name" value="DUF167"/>
    <property type="match status" value="1"/>
</dbReference>
<dbReference type="AlphaFoldDB" id="A0A1G7GVR1"/>
<organism evidence="3 4">
    <name type="scientific">Rhodospira trueperi</name>
    <dbReference type="NCBI Taxonomy" id="69960"/>
    <lineage>
        <taxon>Bacteria</taxon>
        <taxon>Pseudomonadati</taxon>
        <taxon>Pseudomonadota</taxon>
        <taxon>Alphaproteobacteria</taxon>
        <taxon>Rhodospirillales</taxon>
        <taxon>Rhodospirillaceae</taxon>
        <taxon>Rhodospira</taxon>
    </lineage>
</organism>
<dbReference type="InterPro" id="IPR036591">
    <property type="entry name" value="YggU-like_sf"/>
</dbReference>
<evidence type="ECO:0000256" key="1">
    <source>
        <dbReference type="ARBA" id="ARBA00010364"/>
    </source>
</evidence>
<accession>A0A1G7GVR1</accession>
<keyword evidence="4" id="KW-1185">Reference proteome</keyword>
<name>A0A1G7GVR1_9PROT</name>
<dbReference type="Gene3D" id="3.30.1200.10">
    <property type="entry name" value="YggU-like"/>
    <property type="match status" value="1"/>
</dbReference>
<evidence type="ECO:0000313" key="3">
    <source>
        <dbReference type="EMBL" id="SDE92260.1"/>
    </source>
</evidence>
<protein>
    <recommendedName>
        <fullName evidence="2">UPF0235 protein SAMN05421720_11623</fullName>
    </recommendedName>
</protein>
<reference evidence="3 4" key="1">
    <citation type="submission" date="2016-10" db="EMBL/GenBank/DDBJ databases">
        <authorList>
            <person name="de Groot N.N."/>
        </authorList>
    </citation>
    <scope>NUCLEOTIDE SEQUENCE [LARGE SCALE GENOMIC DNA]</scope>
    <source>
        <strain evidence="3 4">ATCC 700224</strain>
    </source>
</reference>
<dbReference type="OrthoDB" id="9801972at2"/>
<dbReference type="Proteomes" id="UP000199412">
    <property type="component" value="Unassembled WGS sequence"/>
</dbReference>
<evidence type="ECO:0000313" key="4">
    <source>
        <dbReference type="Proteomes" id="UP000199412"/>
    </source>
</evidence>
<dbReference type="NCBIfam" id="TIGR00251">
    <property type="entry name" value="DUF167 family protein"/>
    <property type="match status" value="1"/>
</dbReference>
<gene>
    <name evidence="3" type="ORF">SAMN05421720_11623</name>
</gene>
<dbReference type="InterPro" id="IPR003746">
    <property type="entry name" value="DUF167"/>
</dbReference>
<dbReference type="HAMAP" id="MF_00634">
    <property type="entry name" value="UPF0235"/>
    <property type="match status" value="1"/>
</dbReference>
<dbReference type="SMART" id="SM01152">
    <property type="entry name" value="DUF167"/>
    <property type="match status" value="1"/>
</dbReference>
<comment type="similarity">
    <text evidence="1 2">Belongs to the UPF0235 family.</text>
</comment>
<sequence length="112" mass="11714">MRAEDDTLPLVAAEGGARLSVRLTPRAARAGIDGIARDADGRPWLRVSVTAAPEAGKANAALVALLAKAWKVPKGAIQVTAGAIDRRKTLHISADAATVEDITARLMALPRR</sequence>
<dbReference type="STRING" id="69960.SAMN05421720_11623"/>
<dbReference type="RefSeq" id="WP_092787794.1">
    <property type="nucleotide sequence ID" value="NZ_FNAP01000016.1"/>
</dbReference>
<evidence type="ECO:0000256" key="2">
    <source>
        <dbReference type="HAMAP-Rule" id="MF_00634"/>
    </source>
</evidence>